<keyword evidence="6" id="KW-0539">Nucleus</keyword>
<keyword evidence="3 6" id="KW-0238">DNA-binding</keyword>
<dbReference type="Gramene" id="MELO3C011003.2.1">
    <property type="protein sequence ID" value="MELO3C011003.2.1"/>
    <property type="gene ID" value="MELO3C011003.2"/>
</dbReference>
<evidence type="ECO:0000256" key="2">
    <source>
        <dbReference type="ARBA" id="ARBA00023015"/>
    </source>
</evidence>
<evidence type="ECO:0000256" key="5">
    <source>
        <dbReference type="ARBA" id="ARBA00023306"/>
    </source>
</evidence>
<reference evidence="10" key="1">
    <citation type="submission" date="2023-03" db="UniProtKB">
        <authorList>
            <consortium name="EnsemblPlants"/>
        </authorList>
    </citation>
    <scope>IDENTIFICATION</scope>
</reference>
<keyword evidence="5" id="KW-0131">Cell cycle</keyword>
<dbReference type="AlphaFoldDB" id="A0A9I9D033"/>
<dbReference type="GO" id="GO:0000981">
    <property type="term" value="F:DNA-binding transcription factor activity, RNA polymerase II-specific"/>
    <property type="evidence" value="ECO:0007669"/>
    <property type="project" value="TreeGrafter"/>
</dbReference>
<dbReference type="Pfam" id="PF02319">
    <property type="entry name" value="WHD_E2F_TDP"/>
    <property type="match status" value="1"/>
</dbReference>
<dbReference type="InterPro" id="IPR032198">
    <property type="entry name" value="E2F_CC-MB"/>
</dbReference>
<feature type="coiled-coil region" evidence="7">
    <location>
        <begin position="278"/>
        <end position="305"/>
    </location>
</feature>
<dbReference type="InterPro" id="IPR037241">
    <property type="entry name" value="E2F-DP_heterodim"/>
</dbReference>
<proteinExistence type="inferred from homology"/>
<dbReference type="PANTHER" id="PTHR12081">
    <property type="entry name" value="TRANSCRIPTION FACTOR E2F"/>
    <property type="match status" value="1"/>
</dbReference>
<dbReference type="CDD" id="cd14660">
    <property type="entry name" value="E2F_DD"/>
    <property type="match status" value="1"/>
</dbReference>
<dbReference type="Pfam" id="PF16421">
    <property type="entry name" value="E2F_CC-MB"/>
    <property type="match status" value="1"/>
</dbReference>
<dbReference type="InterPro" id="IPR015633">
    <property type="entry name" value="E2F"/>
</dbReference>
<feature type="compositionally biased region" description="Polar residues" evidence="8">
    <location>
        <begin position="154"/>
        <end position="166"/>
    </location>
</feature>
<dbReference type="SMART" id="SM01372">
    <property type="entry name" value="E2F_TDP"/>
    <property type="match status" value="1"/>
</dbReference>
<keyword evidence="2 6" id="KW-0805">Transcription regulation</keyword>
<dbReference type="Gene3D" id="6.10.250.540">
    <property type="match status" value="1"/>
</dbReference>
<name>A0A9I9D033_CUCME</name>
<evidence type="ECO:0000256" key="7">
    <source>
        <dbReference type="SAM" id="Coils"/>
    </source>
</evidence>
<evidence type="ECO:0000256" key="6">
    <source>
        <dbReference type="RuleBase" id="RU003796"/>
    </source>
</evidence>
<evidence type="ECO:0000256" key="4">
    <source>
        <dbReference type="ARBA" id="ARBA00023163"/>
    </source>
</evidence>
<keyword evidence="7" id="KW-0175">Coiled coil</keyword>
<dbReference type="GO" id="GO:0046983">
    <property type="term" value="F:protein dimerization activity"/>
    <property type="evidence" value="ECO:0007669"/>
    <property type="project" value="InterPro"/>
</dbReference>
<protein>
    <recommendedName>
        <fullName evidence="9">E2F/DP family winged-helix DNA-binding domain-containing protein</fullName>
    </recommendedName>
</protein>
<dbReference type="SUPFAM" id="SSF46785">
    <property type="entry name" value="Winged helix' DNA-binding domain"/>
    <property type="match status" value="1"/>
</dbReference>
<accession>A0A9I9D033</accession>
<organism evidence="10">
    <name type="scientific">Cucumis melo</name>
    <name type="common">Muskmelon</name>
    <dbReference type="NCBI Taxonomy" id="3656"/>
    <lineage>
        <taxon>Eukaryota</taxon>
        <taxon>Viridiplantae</taxon>
        <taxon>Streptophyta</taxon>
        <taxon>Embryophyta</taxon>
        <taxon>Tracheophyta</taxon>
        <taxon>Spermatophyta</taxon>
        <taxon>Magnoliopsida</taxon>
        <taxon>eudicotyledons</taxon>
        <taxon>Gunneridae</taxon>
        <taxon>Pentapetalae</taxon>
        <taxon>rosids</taxon>
        <taxon>fabids</taxon>
        <taxon>Cucurbitales</taxon>
        <taxon>Cucurbitaceae</taxon>
        <taxon>Benincaseae</taxon>
        <taxon>Cucumis</taxon>
    </lineage>
</organism>
<keyword evidence="4 6" id="KW-0804">Transcription</keyword>
<feature type="domain" description="E2F/DP family winged-helix DNA-binding" evidence="9">
    <location>
        <begin position="200"/>
        <end position="255"/>
    </location>
</feature>
<evidence type="ECO:0000259" key="9">
    <source>
        <dbReference type="SMART" id="SM01372"/>
    </source>
</evidence>
<comment type="subcellular location">
    <subcellularLocation>
        <location evidence="6">Nucleus</location>
    </subcellularLocation>
</comment>
<evidence type="ECO:0000256" key="1">
    <source>
        <dbReference type="ARBA" id="ARBA00010940"/>
    </source>
</evidence>
<feature type="compositionally biased region" description="Basic residues" evidence="8">
    <location>
        <begin position="170"/>
        <end position="182"/>
    </location>
</feature>
<dbReference type="SUPFAM" id="SSF144074">
    <property type="entry name" value="E2F-DP heterodimerization region"/>
    <property type="match status" value="1"/>
</dbReference>
<comment type="similarity">
    <text evidence="1 6">Belongs to the E2F/DP family.</text>
</comment>
<dbReference type="InterPro" id="IPR036390">
    <property type="entry name" value="WH_DNA-bd_sf"/>
</dbReference>
<evidence type="ECO:0000256" key="8">
    <source>
        <dbReference type="SAM" id="MobiDB-lite"/>
    </source>
</evidence>
<dbReference type="PANTHER" id="PTHR12081:SF51">
    <property type="entry name" value="TRANSCRIPTION FACTOR E2FC"/>
    <property type="match status" value="1"/>
</dbReference>
<feature type="region of interest" description="Disordered" evidence="8">
    <location>
        <begin position="143"/>
        <end position="212"/>
    </location>
</feature>
<dbReference type="GO" id="GO:0090575">
    <property type="term" value="C:RNA polymerase II transcription regulator complex"/>
    <property type="evidence" value="ECO:0007669"/>
    <property type="project" value="TreeGrafter"/>
</dbReference>
<dbReference type="GO" id="GO:0000978">
    <property type="term" value="F:RNA polymerase II cis-regulatory region sequence-specific DNA binding"/>
    <property type="evidence" value="ECO:0007669"/>
    <property type="project" value="InterPro"/>
</dbReference>
<dbReference type="InterPro" id="IPR036388">
    <property type="entry name" value="WH-like_DNA-bd_sf"/>
</dbReference>
<dbReference type="InterPro" id="IPR003316">
    <property type="entry name" value="E2F_WHTH_DNA-bd_dom"/>
</dbReference>
<sequence length="446" mass="50924">FVRRFYVLFLFLLSLSFFFFPFSLSLSLQSSKSSISPSLLPPSFPMSKAVEDLIFRHRHSDYRFHLLSSHSNNRDMSSFSSSSSSALALPPQCCLQYHRPSPTSDQSNACDGRLAPEAHSKVSTIDLKRAYDISNSEALASRQVVASEQRMRSNDSSCEPVSSANEKQNKKFKLQKNSKSKTQKSVDEPVDSPNPSTNGRYDSSLGKEAEDGTLDLNKTADVLKVQKRRIYDITNVLEGIGLIEKTTTNHIRWKGGERRGPQELNDQVGRLKDEVKSLYADERKLDELIRKKQELLRNLEQNANYRKNLFITEEDILRIPCFKNQTLIAVKAPQASCIEVPDPDEEACFSERQCRMIIKSTTGPIDLYLLRTAKQELEENTSKQAKLCLAQQSHPNIFTNNTYSPFQEFHGMQRILPLHNNIDDDYWFQSNSQVSITHLWGEEHNF</sequence>
<dbReference type="Gene3D" id="1.10.10.10">
    <property type="entry name" value="Winged helix-like DNA-binding domain superfamily/Winged helix DNA-binding domain"/>
    <property type="match status" value="1"/>
</dbReference>
<evidence type="ECO:0000313" key="10">
    <source>
        <dbReference type="EnsemblPlants" id="MELO3C011003.2.1"/>
    </source>
</evidence>
<dbReference type="EnsemblPlants" id="MELO3C011003.2.1">
    <property type="protein sequence ID" value="MELO3C011003.2.1"/>
    <property type="gene ID" value="MELO3C011003.2"/>
</dbReference>
<evidence type="ECO:0000256" key="3">
    <source>
        <dbReference type="ARBA" id="ARBA00023125"/>
    </source>
</evidence>